<dbReference type="InterPro" id="IPR036259">
    <property type="entry name" value="MFS_trans_sf"/>
</dbReference>
<feature type="transmembrane region" description="Helical" evidence="1">
    <location>
        <begin position="12"/>
        <end position="35"/>
    </location>
</feature>
<feature type="transmembrane region" description="Helical" evidence="1">
    <location>
        <begin position="387"/>
        <end position="408"/>
    </location>
</feature>
<dbReference type="InterPro" id="IPR039672">
    <property type="entry name" value="MFS_2"/>
</dbReference>
<feature type="transmembrane region" description="Helical" evidence="1">
    <location>
        <begin position="47"/>
        <end position="67"/>
    </location>
</feature>
<feature type="transmembrane region" description="Helical" evidence="1">
    <location>
        <begin position="79"/>
        <end position="99"/>
    </location>
</feature>
<evidence type="ECO:0000256" key="1">
    <source>
        <dbReference type="SAM" id="Phobius"/>
    </source>
</evidence>
<proteinExistence type="predicted"/>
<dbReference type="EMBL" id="CACRTR010000003">
    <property type="protein sequence ID" value="VYT71615.1"/>
    <property type="molecule type" value="Genomic_DNA"/>
</dbReference>
<feature type="transmembrane region" description="Helical" evidence="1">
    <location>
        <begin position="105"/>
        <end position="124"/>
    </location>
</feature>
<dbReference type="PANTHER" id="PTHR11328:SF24">
    <property type="entry name" value="MAJOR FACILITATOR SUPERFAMILY (MFS) PROFILE DOMAIN-CONTAINING PROTEIN"/>
    <property type="match status" value="1"/>
</dbReference>
<dbReference type="GO" id="GO:0015293">
    <property type="term" value="F:symporter activity"/>
    <property type="evidence" value="ECO:0007669"/>
    <property type="project" value="InterPro"/>
</dbReference>
<dbReference type="Pfam" id="PF13347">
    <property type="entry name" value="MFS_2"/>
    <property type="match status" value="1"/>
</dbReference>
<feature type="transmembrane region" description="Helical" evidence="1">
    <location>
        <begin position="332"/>
        <end position="351"/>
    </location>
</feature>
<name>A0A6N2YX59_EUBLI</name>
<feature type="transmembrane region" description="Helical" evidence="1">
    <location>
        <begin position="310"/>
        <end position="326"/>
    </location>
</feature>
<feature type="transmembrane region" description="Helical" evidence="1">
    <location>
        <begin position="257"/>
        <end position="275"/>
    </location>
</feature>
<evidence type="ECO:0000313" key="2">
    <source>
        <dbReference type="EMBL" id="VYT71615.1"/>
    </source>
</evidence>
<dbReference type="Gene3D" id="1.20.1250.20">
    <property type="entry name" value="MFS general substrate transporter like domains"/>
    <property type="match status" value="1"/>
</dbReference>
<keyword evidence="1" id="KW-0812">Transmembrane</keyword>
<sequence length="464" mass="51281">MKKELSKGLKRFYGIGDLCFTLMSQVQDVFFNFFLTNIALFSLGTTTLITTITTVVDAAFSWVYGAIINGTKPMRWGRYRSWLVAFTWIVPFIYTFKFIKIGEGLLPIVIIIAAGIVSSFIWNFPYVANMSIIPVIGKTPADRMQLSSTRAVYSRASSILFSYMGLPLADFLSNFVGEAYKFGALAFVLGVLMVIGYFIHFKLTEGYEEPLYEETPVVEKNNRPSKEKKGTSGKSMVKGLFQNGPLLSLIVAEMTRWLANFVILGCAMYYFQYVAGNSGMLATYLLVANIFCMVGAFASKYFAKKMSSKILFFLSFMLMGGMLVIARLFYSIPWIVIILMAVAQFGFGCIYSTSPAMFADTAILAEWKTGEDGSAWIMGLGNVPLKVALVLRGLLINGVFALIGFSATETEQASTAIQSGISNVFLLIPGIAVLIGGIIILLGFKLTKQQIEQMSEDIEMRKSS</sequence>
<keyword evidence="1" id="KW-0472">Membrane</keyword>
<protein>
    <submittedName>
        <fullName evidence="2">Putative symporter YjmB</fullName>
    </submittedName>
</protein>
<reference evidence="2" key="1">
    <citation type="submission" date="2019-11" db="EMBL/GenBank/DDBJ databases">
        <authorList>
            <person name="Feng L."/>
        </authorList>
    </citation>
    <scope>NUCLEOTIDE SEQUENCE</scope>
    <source>
        <strain evidence="2">ElimosumLFYP34</strain>
    </source>
</reference>
<feature type="transmembrane region" description="Helical" evidence="1">
    <location>
        <begin position="152"/>
        <end position="173"/>
    </location>
</feature>
<dbReference type="GO" id="GO:0005886">
    <property type="term" value="C:plasma membrane"/>
    <property type="evidence" value="ECO:0007669"/>
    <property type="project" value="TreeGrafter"/>
</dbReference>
<organism evidence="2">
    <name type="scientific">Eubacterium limosum</name>
    <dbReference type="NCBI Taxonomy" id="1736"/>
    <lineage>
        <taxon>Bacteria</taxon>
        <taxon>Bacillati</taxon>
        <taxon>Bacillota</taxon>
        <taxon>Clostridia</taxon>
        <taxon>Eubacteriales</taxon>
        <taxon>Eubacteriaceae</taxon>
        <taxon>Eubacterium</taxon>
    </lineage>
</organism>
<accession>A0A6N2YX59</accession>
<dbReference type="SUPFAM" id="SSF103473">
    <property type="entry name" value="MFS general substrate transporter"/>
    <property type="match status" value="1"/>
</dbReference>
<feature type="transmembrane region" description="Helical" evidence="1">
    <location>
        <begin position="281"/>
        <end position="303"/>
    </location>
</feature>
<keyword evidence="1" id="KW-1133">Transmembrane helix</keyword>
<dbReference type="PANTHER" id="PTHR11328">
    <property type="entry name" value="MAJOR FACILITATOR SUPERFAMILY DOMAIN-CONTAINING PROTEIN"/>
    <property type="match status" value="1"/>
</dbReference>
<feature type="transmembrane region" description="Helical" evidence="1">
    <location>
        <begin position="179"/>
        <end position="199"/>
    </location>
</feature>
<feature type="transmembrane region" description="Helical" evidence="1">
    <location>
        <begin position="420"/>
        <end position="444"/>
    </location>
</feature>
<dbReference type="AlphaFoldDB" id="A0A6N2YX59"/>
<dbReference type="GO" id="GO:0008643">
    <property type="term" value="P:carbohydrate transport"/>
    <property type="evidence" value="ECO:0007669"/>
    <property type="project" value="InterPro"/>
</dbReference>
<gene>
    <name evidence="2" type="primary">yjmB_2</name>
    <name evidence="2" type="ORF">ELLFYP34_01745</name>
</gene>